<organism evidence="2 3">
    <name type="scientific">Pleurodeles waltl</name>
    <name type="common">Iberian ribbed newt</name>
    <dbReference type="NCBI Taxonomy" id="8319"/>
    <lineage>
        <taxon>Eukaryota</taxon>
        <taxon>Metazoa</taxon>
        <taxon>Chordata</taxon>
        <taxon>Craniata</taxon>
        <taxon>Vertebrata</taxon>
        <taxon>Euteleostomi</taxon>
        <taxon>Amphibia</taxon>
        <taxon>Batrachia</taxon>
        <taxon>Caudata</taxon>
        <taxon>Salamandroidea</taxon>
        <taxon>Salamandridae</taxon>
        <taxon>Pleurodelinae</taxon>
        <taxon>Pleurodeles</taxon>
    </lineage>
</organism>
<comment type="caution">
    <text evidence="2">The sequence shown here is derived from an EMBL/GenBank/DDBJ whole genome shotgun (WGS) entry which is preliminary data.</text>
</comment>
<evidence type="ECO:0000256" key="1">
    <source>
        <dbReference type="SAM" id="MobiDB-lite"/>
    </source>
</evidence>
<feature type="compositionally biased region" description="Polar residues" evidence="1">
    <location>
        <begin position="8"/>
        <end position="26"/>
    </location>
</feature>
<dbReference type="EMBL" id="JANPWB010000003">
    <property type="protein sequence ID" value="KAJ1201787.1"/>
    <property type="molecule type" value="Genomic_DNA"/>
</dbReference>
<reference evidence="2" key="1">
    <citation type="journal article" date="2022" name="bioRxiv">
        <title>Sequencing and chromosome-scale assembly of the giantPleurodeles waltlgenome.</title>
        <authorList>
            <person name="Brown T."/>
            <person name="Elewa A."/>
            <person name="Iarovenko S."/>
            <person name="Subramanian E."/>
            <person name="Araus A.J."/>
            <person name="Petzold A."/>
            <person name="Susuki M."/>
            <person name="Suzuki K.-i.T."/>
            <person name="Hayashi T."/>
            <person name="Toyoda A."/>
            <person name="Oliveira C."/>
            <person name="Osipova E."/>
            <person name="Leigh N.D."/>
            <person name="Simon A."/>
            <person name="Yun M.H."/>
        </authorList>
    </citation>
    <scope>NUCLEOTIDE SEQUENCE</scope>
    <source>
        <strain evidence="2">20211129_DDA</strain>
        <tissue evidence="2">Liver</tissue>
    </source>
</reference>
<evidence type="ECO:0000313" key="3">
    <source>
        <dbReference type="Proteomes" id="UP001066276"/>
    </source>
</evidence>
<sequence>MGKDRTQKSTQQTRMDQCTVQSSGASLQKDPPGPLEKGREPTGSQIVAAIESSQQAMQTQIVAIAVDVNLLCADLRVVAERSVATEKQVTGLQSEMDTLKASVAILEAKTHKLEVGGEDAEVSSTCGYSVCAGRTIGVSVVSEHCLDLNLAIEQERRSPPTSGL</sequence>
<name>A0AAV7VKE8_PLEWA</name>
<dbReference type="Proteomes" id="UP001066276">
    <property type="component" value="Chromosome 2_1"/>
</dbReference>
<proteinExistence type="predicted"/>
<evidence type="ECO:0000313" key="2">
    <source>
        <dbReference type="EMBL" id="KAJ1201787.1"/>
    </source>
</evidence>
<feature type="region of interest" description="Disordered" evidence="1">
    <location>
        <begin position="1"/>
        <end position="41"/>
    </location>
</feature>
<gene>
    <name evidence="2" type="ORF">NDU88_005593</name>
</gene>
<dbReference type="AlphaFoldDB" id="A0AAV7VKE8"/>
<protein>
    <submittedName>
        <fullName evidence="2">Uncharacterized protein</fullName>
    </submittedName>
</protein>
<keyword evidence="3" id="KW-1185">Reference proteome</keyword>
<accession>A0AAV7VKE8</accession>